<keyword evidence="1" id="KW-1133">Transmembrane helix</keyword>
<reference evidence="2 3" key="1">
    <citation type="submission" date="2020-10" db="EMBL/GenBank/DDBJ databases">
        <title>Sequencing the genomes of 1000 actinobacteria strains.</title>
        <authorList>
            <person name="Klenk H.-P."/>
        </authorList>
    </citation>
    <scope>NUCLEOTIDE SEQUENCE [LARGE SCALE GENOMIC DNA]</scope>
    <source>
        <strain evidence="2 3">DSM 46661</strain>
    </source>
</reference>
<evidence type="ECO:0000256" key="1">
    <source>
        <dbReference type="SAM" id="Phobius"/>
    </source>
</evidence>
<comment type="caution">
    <text evidence="2">The sequence shown here is derived from an EMBL/GenBank/DDBJ whole genome shotgun (WGS) entry which is preliminary data.</text>
</comment>
<sequence>MLKTAVAHLQIAVLTIGTALQKRRAKFAREGERGDENITKAIYAVLGLVLATAIAGAVTAFVNGKLPLIGGQ</sequence>
<dbReference type="RefSeq" id="WP_192742949.1">
    <property type="nucleotide sequence ID" value="NZ_JADBEJ010000004.1"/>
</dbReference>
<proteinExistence type="predicted"/>
<name>A0ABR9L4I6_9PSEU</name>
<accession>A0ABR9L4I6</accession>
<organism evidence="2 3">
    <name type="scientific">Amycolatopsis roodepoortensis</name>
    <dbReference type="NCBI Taxonomy" id="700274"/>
    <lineage>
        <taxon>Bacteria</taxon>
        <taxon>Bacillati</taxon>
        <taxon>Actinomycetota</taxon>
        <taxon>Actinomycetes</taxon>
        <taxon>Pseudonocardiales</taxon>
        <taxon>Pseudonocardiaceae</taxon>
        <taxon>Amycolatopsis</taxon>
    </lineage>
</organism>
<evidence type="ECO:0000313" key="3">
    <source>
        <dbReference type="Proteomes" id="UP000656548"/>
    </source>
</evidence>
<evidence type="ECO:0000313" key="2">
    <source>
        <dbReference type="EMBL" id="MBE1575430.1"/>
    </source>
</evidence>
<dbReference type="EMBL" id="JADBEJ010000004">
    <property type="protein sequence ID" value="MBE1575430.1"/>
    <property type="molecule type" value="Genomic_DNA"/>
</dbReference>
<gene>
    <name evidence="2" type="ORF">H4W30_002477</name>
</gene>
<evidence type="ECO:0008006" key="4">
    <source>
        <dbReference type="Google" id="ProtNLM"/>
    </source>
</evidence>
<keyword evidence="1" id="KW-0472">Membrane</keyword>
<protein>
    <recommendedName>
        <fullName evidence="4">Integral membrane protein</fullName>
    </recommendedName>
</protein>
<feature type="transmembrane region" description="Helical" evidence="1">
    <location>
        <begin position="41"/>
        <end position="62"/>
    </location>
</feature>
<keyword evidence="1" id="KW-0812">Transmembrane</keyword>
<keyword evidence="3" id="KW-1185">Reference proteome</keyword>
<dbReference type="Proteomes" id="UP000656548">
    <property type="component" value="Unassembled WGS sequence"/>
</dbReference>